<dbReference type="Gene3D" id="3.30.810.10">
    <property type="entry name" value="2-Layer Sandwich"/>
    <property type="match status" value="1"/>
</dbReference>
<reference evidence="7" key="2">
    <citation type="submission" date="2023-03" db="EMBL/GenBank/DDBJ databases">
        <authorList>
            <consortium name="Wellcome Sanger Institute Data Sharing"/>
        </authorList>
    </citation>
    <scope>NUCLEOTIDE SEQUENCE [LARGE SCALE GENOMIC DNA]</scope>
</reference>
<organism evidence="6 7">
    <name type="scientific">Astatotilapia calliptera</name>
    <name type="common">Eastern happy</name>
    <name type="synonym">Chromis callipterus</name>
    <dbReference type="NCBI Taxonomy" id="8154"/>
    <lineage>
        <taxon>Eukaryota</taxon>
        <taxon>Metazoa</taxon>
        <taxon>Chordata</taxon>
        <taxon>Craniata</taxon>
        <taxon>Vertebrata</taxon>
        <taxon>Euteleostomi</taxon>
        <taxon>Actinopterygii</taxon>
        <taxon>Neopterygii</taxon>
        <taxon>Teleostei</taxon>
        <taxon>Neoteleostei</taxon>
        <taxon>Acanthomorphata</taxon>
        <taxon>Ovalentaria</taxon>
        <taxon>Cichlomorphae</taxon>
        <taxon>Cichliformes</taxon>
        <taxon>Cichlidae</taxon>
        <taxon>African cichlids</taxon>
        <taxon>Pseudocrenilabrinae</taxon>
        <taxon>Haplochromini</taxon>
        <taxon>Astatotilapia</taxon>
    </lineage>
</organism>
<feature type="region of interest" description="Disordered" evidence="4">
    <location>
        <begin position="512"/>
        <end position="541"/>
    </location>
</feature>
<feature type="domain" description="PIPK" evidence="5">
    <location>
        <begin position="72"/>
        <end position="437"/>
    </location>
</feature>
<keyword evidence="3" id="KW-0808">Transferase</keyword>
<evidence type="ECO:0000256" key="4">
    <source>
        <dbReference type="SAM" id="MobiDB-lite"/>
    </source>
</evidence>
<accession>A0AAX7SYU5</accession>
<keyword evidence="3" id="KW-0418">Kinase</keyword>
<dbReference type="GO" id="GO:0016308">
    <property type="term" value="F:1-phosphatidylinositol-4-phosphate 5-kinase activity"/>
    <property type="evidence" value="ECO:0007669"/>
    <property type="project" value="TreeGrafter"/>
</dbReference>
<dbReference type="AlphaFoldDB" id="A0AAX7SYU5"/>
<feature type="compositionally biased region" description="Polar residues" evidence="4">
    <location>
        <begin position="519"/>
        <end position="531"/>
    </location>
</feature>
<evidence type="ECO:0000313" key="6">
    <source>
        <dbReference type="Ensembl" id="ENSACLP00000047361.1"/>
    </source>
</evidence>
<evidence type="ECO:0000256" key="2">
    <source>
        <dbReference type="ARBA" id="ARBA00022490"/>
    </source>
</evidence>
<dbReference type="GO" id="GO:0005886">
    <property type="term" value="C:plasma membrane"/>
    <property type="evidence" value="ECO:0007669"/>
    <property type="project" value="TreeGrafter"/>
</dbReference>
<proteinExistence type="predicted"/>
<reference evidence="6" key="3">
    <citation type="submission" date="2025-08" db="UniProtKB">
        <authorList>
            <consortium name="Ensembl"/>
        </authorList>
    </citation>
    <scope>IDENTIFICATION</scope>
</reference>
<evidence type="ECO:0000313" key="7">
    <source>
        <dbReference type="Proteomes" id="UP000265100"/>
    </source>
</evidence>
<dbReference type="GO" id="GO:0005737">
    <property type="term" value="C:cytoplasm"/>
    <property type="evidence" value="ECO:0007669"/>
    <property type="project" value="UniProtKB-SubCell"/>
</dbReference>
<dbReference type="GO" id="GO:0046854">
    <property type="term" value="P:phosphatidylinositol phosphate biosynthetic process"/>
    <property type="evidence" value="ECO:0007669"/>
    <property type="project" value="TreeGrafter"/>
</dbReference>
<dbReference type="PANTHER" id="PTHR23086:SF54">
    <property type="entry name" value="PHOSPHATIDYLINOSITOL 4-PHOSPHATE 5-KINASE TYPE-1 ALPHA"/>
    <property type="match status" value="1"/>
</dbReference>
<dbReference type="Gene3D" id="3.30.800.10">
    <property type="entry name" value="Phosphatidylinositol Phosphate Kinase II Beta"/>
    <property type="match status" value="1"/>
</dbReference>
<sequence>MATAAEEPPRLQGQTGNLQSQFWRKLSSFRDLNGSRKNASAEGPSASTSQALKKIGHRGIDPTGETTYKKTTSSALKGAIQLGITHTIGSLSQKPERDVLLQDFEVVESIFFPCEGSNLTPAHHYGDFRFKTYAPMAFRYFREMFGIRPDDYMYSLCNESLIELSNSGASGSLFYVSRDDEYIIKTVQHKEAEFLQKLLPGYFMNLNQNKRTLLPKFYGLYCVQSAGKNIRIAVMNNLLPSAVRMHLKYDLKGSTYKRRASAKEREKAVPTYKDLDFIQDMPEGLSLDADKYNALCKTLQRDCLLLQSFKIMDYSLLVGIHNVDQACQEQANEEAGAGAKGQVQKALYSTAIEAIQAEVGHMGSMETEDRTGGIPARNSKGERLLVYIGIIDILQSYRLAKKLEHSWKALVHDGDTVSVHRPGFYAERFQKFMCNTVFRKNACKFMLSPSEHDSVTPVLLHRLKVSLSPINRFCPLSPVMLAGRPDLLPDTIPPRNPVASAVETAISSLGSPRFLPASRLQSNTRGESSNKQNEEDSTPKG</sequence>
<keyword evidence="3" id="KW-0547">Nucleotide-binding</keyword>
<keyword evidence="2" id="KW-0963">Cytoplasm</keyword>
<dbReference type="Proteomes" id="UP000265100">
    <property type="component" value="Chromosome 22"/>
</dbReference>
<reference evidence="6" key="4">
    <citation type="submission" date="2025-09" db="UniProtKB">
        <authorList>
            <consortium name="Ensembl"/>
        </authorList>
    </citation>
    <scope>IDENTIFICATION</scope>
</reference>
<dbReference type="PROSITE" id="PS51455">
    <property type="entry name" value="PIPK"/>
    <property type="match status" value="1"/>
</dbReference>
<dbReference type="Pfam" id="PF01504">
    <property type="entry name" value="PIP5K"/>
    <property type="match status" value="1"/>
</dbReference>
<reference evidence="6 7" key="1">
    <citation type="submission" date="2018-05" db="EMBL/GenBank/DDBJ databases">
        <authorList>
            <person name="Datahose"/>
        </authorList>
    </citation>
    <scope>NUCLEOTIDE SEQUENCE</scope>
</reference>
<dbReference type="Ensembl" id="ENSACLT00000074938.1">
    <property type="protein sequence ID" value="ENSACLP00000047361.1"/>
    <property type="gene ID" value="ENSACLG00000010283.2"/>
</dbReference>
<evidence type="ECO:0000256" key="3">
    <source>
        <dbReference type="PROSITE-ProRule" id="PRU00781"/>
    </source>
</evidence>
<dbReference type="InterPro" id="IPR027484">
    <property type="entry name" value="PInositol-4-P-5-kinase_N"/>
</dbReference>
<dbReference type="InterPro" id="IPR002498">
    <property type="entry name" value="PInositol-4-P-4/5-kinase_core"/>
</dbReference>
<keyword evidence="3" id="KW-0067">ATP-binding</keyword>
<keyword evidence="7" id="KW-1185">Reference proteome</keyword>
<evidence type="ECO:0000259" key="5">
    <source>
        <dbReference type="PROSITE" id="PS51455"/>
    </source>
</evidence>
<comment type="subcellular location">
    <subcellularLocation>
        <location evidence="1">Cytoplasm</location>
    </subcellularLocation>
</comment>
<evidence type="ECO:0000256" key="1">
    <source>
        <dbReference type="ARBA" id="ARBA00004496"/>
    </source>
</evidence>
<dbReference type="SUPFAM" id="SSF56104">
    <property type="entry name" value="SAICAR synthase-like"/>
    <property type="match status" value="1"/>
</dbReference>
<dbReference type="SMART" id="SM00330">
    <property type="entry name" value="PIPKc"/>
    <property type="match status" value="1"/>
</dbReference>
<dbReference type="FunFam" id="3.30.800.10:FF:000001">
    <property type="entry name" value="phosphatidylinositol 4-phosphate 5-kinase type-1 gamma"/>
    <property type="match status" value="1"/>
</dbReference>
<dbReference type="GeneTree" id="ENSGT00940000154703"/>
<dbReference type="PANTHER" id="PTHR23086">
    <property type="entry name" value="PHOSPHATIDYLINOSITOL-4-PHOSPHATE 5-KINASE"/>
    <property type="match status" value="1"/>
</dbReference>
<protein>
    <recommendedName>
        <fullName evidence="5">PIPK domain-containing protein</fullName>
    </recommendedName>
</protein>
<dbReference type="InterPro" id="IPR023610">
    <property type="entry name" value="PInositol-4/5-P-5/4-kinase"/>
</dbReference>
<dbReference type="GO" id="GO:0005524">
    <property type="term" value="F:ATP binding"/>
    <property type="evidence" value="ECO:0007669"/>
    <property type="project" value="UniProtKB-UniRule"/>
</dbReference>
<dbReference type="CDD" id="cd17301">
    <property type="entry name" value="PIPKc_PIP5KI"/>
    <property type="match status" value="1"/>
</dbReference>
<dbReference type="InterPro" id="IPR027483">
    <property type="entry name" value="PInositol-4-P-4/5-kinase_C_sf"/>
</dbReference>
<name>A0AAX7SYU5_ASTCA</name>
<feature type="compositionally biased region" description="Basic and acidic residues" evidence="4">
    <location>
        <begin position="532"/>
        <end position="541"/>
    </location>
</feature>